<dbReference type="InParanoid" id="A0A6P8IY64"/>
<dbReference type="Pfam" id="PF08742">
    <property type="entry name" value="C8"/>
    <property type="match status" value="3"/>
</dbReference>
<dbReference type="FunFam" id="2.60.120.260:FF:000016">
    <property type="entry name" value="Contactin-associated protein-like 4 isoform 1"/>
    <property type="match status" value="1"/>
</dbReference>
<dbReference type="InterPro" id="IPR036645">
    <property type="entry name" value="Elafin-like_sf"/>
</dbReference>
<dbReference type="Pfam" id="PF01826">
    <property type="entry name" value="TIL"/>
    <property type="match status" value="5"/>
</dbReference>
<dbReference type="RefSeq" id="XP_031570800.1">
    <property type="nucleotide sequence ID" value="XM_031714940.1"/>
</dbReference>
<dbReference type="CDD" id="cd19941">
    <property type="entry name" value="TIL"/>
    <property type="match status" value="6"/>
</dbReference>
<evidence type="ECO:0000259" key="14">
    <source>
        <dbReference type="PROSITE" id="PS50022"/>
    </source>
</evidence>
<dbReference type="InterPro" id="IPR036084">
    <property type="entry name" value="Ser_inhib-like_sf"/>
</dbReference>
<evidence type="ECO:0000259" key="15">
    <source>
        <dbReference type="PROSITE" id="PS50026"/>
    </source>
</evidence>
<dbReference type="InterPro" id="IPR050780">
    <property type="entry name" value="Mucin_vWF_Thrombospondin_sf"/>
</dbReference>
<feature type="region of interest" description="Disordered" evidence="11">
    <location>
        <begin position="3003"/>
        <end position="3047"/>
    </location>
</feature>
<dbReference type="InterPro" id="IPR000742">
    <property type="entry name" value="EGF"/>
</dbReference>
<dbReference type="SUPFAM" id="SSF57567">
    <property type="entry name" value="Serine protease inhibitors"/>
    <property type="match status" value="6"/>
</dbReference>
<dbReference type="Gene3D" id="6.20.200.20">
    <property type="match status" value="1"/>
</dbReference>
<dbReference type="InterPro" id="IPR001846">
    <property type="entry name" value="VWF_type-D"/>
</dbReference>
<dbReference type="Proteomes" id="UP000515163">
    <property type="component" value="Unplaced"/>
</dbReference>
<dbReference type="PROSITE" id="PS00022">
    <property type="entry name" value="EGF_1"/>
    <property type="match status" value="1"/>
</dbReference>
<dbReference type="PROSITE" id="PS50068">
    <property type="entry name" value="LDLRA_2"/>
    <property type="match status" value="7"/>
</dbReference>
<gene>
    <name evidence="20" type="primary">LOC116305104</name>
</gene>
<feature type="disulfide bond" evidence="10">
    <location>
        <begin position="2184"/>
        <end position="2202"/>
    </location>
</feature>
<dbReference type="Gene3D" id="2.10.25.10">
    <property type="entry name" value="Laminin"/>
    <property type="match status" value="5"/>
</dbReference>
<sequence length="3267" mass="357556">MKTLWMYLGLVGCVVLLTGPIQSLDLDELSLLDDLESLAKAAPSENNGKQNHLCSFRQPYRRWREKQYYRRVLKAFQVPCLTHGVKKPLGKCTRYRFVHEPAKRHITGTAFRIVKKCCNGWKGKLCSERVDSYDTNERRQADQPRPGQCPVPPTNTSGTACTRNCTRDDDCRKNMKCCPTTCGGLQCMLPTLSISNHSRIYVTCTPPCLNGGSCVTKNVCLCPAHYDGPFCQYTLIKASSKPSTVSSTSAISSIMNEPNLCYTWLSHYRTFDGRYFYFPGRCTYKLVHDCRDDMFSVHVYHDPYCLSHSGCKRSVNLYLGGSNIKVHLEDQKVQVDKTNVTLPYIVNNVIIERVSSYVLVHGFSGLTVLWDGQDSIYIHLTSKHVNTTCGLCGNYNGLPDDDFVTLNGQRTSSVAQFGNSWRMANVKDTCPNTQEAETKLPCQGVIGAHVNKTQEKCKLLQDLGIFGRCHARVDPTPYIDMCKQEACRCVLNNMTDCICDALTQYSRACSRNKVHLQWRTERLCPVSCPSGFVHIECGSTCPQTCQLRKRSYVCPQHCIDGCMCPDGTMLDGNRCIKKTECPCEHHKKRFESGTVIQRDCNQCVCKNGRWNCTSNHCPGTCASTGETHYRTFDGLTYSLSGKCRYILAKDCSENSFTVVTDNSACRSAGSTPCTRNILIYLNSTVVRMERGGAVAINGTNVIQYPHAGTGFIVRRPSSIVTMLEAAIGLTVERRGTSRVYITVQPSYRTKTCGLCGTFNSNQNDDLLTNENVLESDVVSFGNSWKVDDLCNDTRAVQHACDVQVQRKAYADKMCNKLLQFPFTNCHHVIDPSDGYIDRCRFDVCGCQAGTDCLCQAVAHYVHDCASKGVVINWINSKVLPECSSGCSHSGQVYHECGPMCNRTCLELSSLVSCREKTCIEGCNCPAGMALNDQHKCVPYGSCPCYYEGRSFAPGTVIKPTKCSECHCHDGKFQCTNRTCEVCPPGQVWVTCGAQCQRTCNNFHLPCLDTKCRHGCMCPQGQVLNGQRCISSSGCLCHHGGQKYRPGQTIQIDCNKCTCRGSQWSCSQHICPGTCSAYGDPNYITFDGRRFRFSGACEYVFASDFCDGHNGTFRIQTLNVPCGSTGVTCTKKITVTLGDTVIQLERDSKPKVTPLPGATVYTTRYSIREVHFFTVIETKIGLTLMWDRGTRIYVTLSPEFRGKTCGFCGNFNGDRSDDFMTPQMLPEARSDAFGDSWKVEPSCPDALPVANPCEQHKNRRPWAHKMCNIIRRDVFQPCHSVVDPGPWYDACLYDTCACDSGGDCECLCTAIAAYAHACSSHGVPITWRTQQLCPIQCPQAGNAVSKYQACVSVCPETCSSSCSSSQVKCPFRCIEGCACPNGTVMHDGRCVKPRDCPCELDGTLHQPGSIVIKNCQKCKCERGCLTSCHGPTCAPTTPGTILSTTITMPTTKITKATTRYVLTLPSTKPVSMKTEKSTAPPLTESTTSIVTTNKTIQTTEAPAPTTKSIYVGTVTESTPGSEGQVKPTQLNWTTTSKSRNITTVVTTQVSSNATQVPTTMVTTPSTNETTVVTTPSTNQTTLVTTPSTNETTVVTTPSTNKTTVVTTPSTNETTVVTTPSTNKTTVVTTPSTNETTVVTTPSTNKTTVVTTPSTNETTVVTTPSTNETTVTTSALLTTTWRNVSTTQTTQQPTTAMTCPPCARSNFQCASGCECLPKQWVCDGKPDCGDGSDEIGCPTTPIRNTTVTTVTVSANYTSTTTTESPTSQPTCQGNKIPTNCQPACDITCQYINQSCSSHQPLHCVPGCRCPDASVFNGTHCTRPSDCICSYNGSFYEPRSSWTSGCDLCVCWNNTVLCHRIPCPSIGLCPSDLFHVVTIEGECCPKCVRRNVTKTTPLPPCLESFTRCKNGTCISKHWICDGEKDCMDGEDERNCSVAACANSLGIANNKTPVVFSASSSKSFYYKPSLGRLNNRHIVGKGSGSWCSHLTNDSDPYLQVDLGSVYRVTKIATQGNPVLNDWVKHYRVLYSTNGINWLKIKSNGKEMIFDGNSDRQTAVTNKFPEPINAQYVRINALRWNRLACLRIELYGCNTTAPSPTTLVPTTRYCPEFRCDNGKCIPYRWVCDNDNDCGEWSDERCNITCNSKQFQCGNGKCIDRTFVCDGDDDCGDRSDEISCHNVTCAEFTCGNGLCIPYKFLCDGVSDCSEGEDENQNCPTHVTTPSNSCPGFTCKDSSCIPQGYRCDFYEDCPWGEDEEGCPCKNDTEWRCEKSGKCIRKEHVCDVFVDCPDGEDEEGCPTTENMVTNTASTTAAAKIPKTTETTTTTKLPTNYSQTTTKIPQPKTTEITTTKIKTTEPTTKLPKPHTTKKTIKTTEIPTTVTKTTTKIPQPETAETQTTTITEIPTTEGPTTVKQSTTKIPQAQTTETTQTTTITETPTTEGPTTVKQSTTKIPQPLTIKKTTKATKIPTIFTQTTTNTPSQQTTTTETPTTVTQTTTTSSTEQITSAKPTTSKPVTTVKWPMLPTAHTTSTTVPKYCPPDCFCLVLCDRKVECQKSTCPIEGCICTSERYNNGSHCILPMPDPCLPQCIHNGASYRVNTKIIGFSEDRCQECRCKRTPRTIGDVSVQCYKVCDVTCPEGYRAVPIYHPHRCCKCFPIRPVTTPIITSKTTPTTIISTTEKTEQPTRPVTVPGVTTSVTTTTRSSTRNNVTEQAVPTTQGLQKNVTKPNLTERVTTGSTSVSGTQQPVTQSNVTTASSIATAPTRHPDGVTSAPPCMWSNCSCTPTCDDIATRKHTNSTPCGARNCRPGCQCPVGYASFNNSCVVPAQECPCFHDGRFYKAGDSFNNGTCSTCLCIQDSLQCVESCNIHSCPQGSELIDTPGKCCYCQKIKICPVNMVYSKCSCNVTCSSPSMHCDLSKCIPGCQCRVGTYDNGSACVPLKQCYCIRDNVIRKSNETWREQNCTLCKCLRGSVKCGHVCDITACTEGQEIVLPSNSCCFCQLKATTPTTPTSHVTTSRNHTEPLPTTISNETTQENATTTPAPPLTTLTPTKYNNTRENITTVVPTMSSESITTTGPISSTTMAENVTTSPIVPSSAPAPTSTGTENITTTSPNITPENTTTSSPQPTTTHPRTTASSTTTSYLPPSARPTEGVIQPCKLHSTLMNYTDSKGCKSQQQSQETACQGGCWSSFIANITFPRLTHSCRCCKPVEFDTKNTTLKCPGGDVKVHQYLVITSCECQDCEQREYLDKLVQTAMRITKNNTTDFHSHGN</sequence>
<feature type="domain" description="WAP" evidence="18">
    <location>
        <begin position="142"/>
        <end position="191"/>
    </location>
</feature>
<feature type="disulfide bond" evidence="10">
    <location>
        <begin position="2147"/>
        <end position="2165"/>
    </location>
</feature>
<feature type="compositionally biased region" description="Low complexity" evidence="11">
    <location>
        <begin position="3096"/>
        <end position="3141"/>
    </location>
</feature>
<evidence type="ECO:0000313" key="19">
    <source>
        <dbReference type="Proteomes" id="UP000515163"/>
    </source>
</evidence>
<feature type="region of interest" description="Disordered" evidence="11">
    <location>
        <begin position="2401"/>
        <end position="2445"/>
    </location>
</feature>
<dbReference type="SUPFAM" id="SSF57196">
    <property type="entry name" value="EGF/Laminin"/>
    <property type="match status" value="1"/>
</dbReference>
<dbReference type="InterPro" id="IPR002172">
    <property type="entry name" value="LDrepeatLR_classA_rpt"/>
</dbReference>
<dbReference type="PROSITE" id="PS01285">
    <property type="entry name" value="FA58C_1"/>
    <property type="match status" value="1"/>
</dbReference>
<feature type="disulfide bond" evidence="10">
    <location>
        <begin position="2228"/>
        <end position="2246"/>
    </location>
</feature>
<comment type="similarity">
    <text evidence="2">Belongs to the EGF domain peptide family.</text>
</comment>
<keyword evidence="5" id="KW-0130">Cell adhesion</keyword>
<feature type="disulfide bond" evidence="10">
    <location>
        <begin position="2278"/>
        <end position="2293"/>
    </location>
</feature>
<dbReference type="GO" id="GO:0005615">
    <property type="term" value="C:extracellular space"/>
    <property type="evidence" value="ECO:0007669"/>
    <property type="project" value="TreeGrafter"/>
</dbReference>
<feature type="disulfide bond" evidence="10">
    <location>
        <begin position="2140"/>
        <end position="2152"/>
    </location>
</feature>
<feature type="domain" description="EGF-like" evidence="15">
    <location>
        <begin position="200"/>
        <end position="232"/>
    </location>
</feature>
<evidence type="ECO:0000259" key="13">
    <source>
        <dbReference type="PROSITE" id="PS01225"/>
    </source>
</evidence>
<evidence type="ECO:0000256" key="11">
    <source>
        <dbReference type="SAM" id="MobiDB-lite"/>
    </source>
</evidence>
<comment type="similarity">
    <text evidence="3">Belongs to the thrombospondin family.</text>
</comment>
<dbReference type="SUPFAM" id="SSF57424">
    <property type="entry name" value="LDL receptor-like module"/>
    <property type="match status" value="7"/>
</dbReference>
<dbReference type="InterPro" id="IPR002919">
    <property type="entry name" value="TIL_dom"/>
</dbReference>
<dbReference type="SMART" id="SM00192">
    <property type="entry name" value="LDLa"/>
    <property type="match status" value="7"/>
</dbReference>
<evidence type="ECO:0000256" key="9">
    <source>
        <dbReference type="PROSITE-ProRule" id="PRU00076"/>
    </source>
</evidence>
<dbReference type="InterPro" id="IPR008197">
    <property type="entry name" value="WAP_dom"/>
</dbReference>
<evidence type="ECO:0000313" key="20">
    <source>
        <dbReference type="RefSeq" id="XP_031570800.1"/>
    </source>
</evidence>
<feature type="domain" description="VWFD" evidence="17">
    <location>
        <begin position="259"/>
        <end position="431"/>
    </location>
</feature>
<dbReference type="SUPFAM" id="SSF49785">
    <property type="entry name" value="Galactose-binding domain-like"/>
    <property type="match status" value="1"/>
</dbReference>
<dbReference type="PRINTS" id="PR00261">
    <property type="entry name" value="LDLRECEPTOR"/>
</dbReference>
<feature type="region of interest" description="Disordered" evidence="11">
    <location>
        <begin position="3084"/>
        <end position="3147"/>
    </location>
</feature>
<evidence type="ECO:0000256" key="4">
    <source>
        <dbReference type="ARBA" id="ARBA00022737"/>
    </source>
</evidence>
<protein>
    <submittedName>
        <fullName evidence="20">Mucin-2-like</fullName>
    </submittedName>
</protein>
<dbReference type="SMART" id="SM00216">
    <property type="entry name" value="VWD"/>
    <property type="match status" value="3"/>
</dbReference>
<feature type="domain" description="VWFC" evidence="16">
    <location>
        <begin position="1824"/>
        <end position="1885"/>
    </location>
</feature>
<comment type="caution">
    <text evidence="9">Lacks conserved residue(s) required for the propagation of feature annotation.</text>
</comment>
<name>A0A6P8IY64_ACTTE</name>
<evidence type="ECO:0000256" key="1">
    <source>
        <dbReference type="ARBA" id="ARBA00004239"/>
    </source>
</evidence>
<dbReference type="PROSITE" id="PS01209">
    <property type="entry name" value="LDLRA_1"/>
    <property type="match status" value="6"/>
</dbReference>
<evidence type="ECO:0000256" key="6">
    <source>
        <dbReference type="ARBA" id="ARBA00023157"/>
    </source>
</evidence>
<dbReference type="PANTHER" id="PTHR11339">
    <property type="entry name" value="EXTRACELLULAR MATRIX GLYCOPROTEIN RELATED"/>
    <property type="match status" value="1"/>
</dbReference>
<evidence type="ECO:0000256" key="3">
    <source>
        <dbReference type="ARBA" id="ARBA00009456"/>
    </source>
</evidence>
<keyword evidence="7" id="KW-0325">Glycoprotein</keyword>
<feature type="disulfide bond" evidence="10">
    <location>
        <begin position="2159"/>
        <end position="2174"/>
    </location>
</feature>
<evidence type="ECO:0000256" key="2">
    <source>
        <dbReference type="ARBA" id="ARBA00006373"/>
    </source>
</evidence>
<dbReference type="PROSITE" id="PS51233">
    <property type="entry name" value="VWFD"/>
    <property type="match status" value="3"/>
</dbReference>
<dbReference type="SMART" id="SM00181">
    <property type="entry name" value="EGF"/>
    <property type="match status" value="5"/>
</dbReference>
<feature type="compositionally biased region" description="Polar residues" evidence="11">
    <location>
        <begin position="2740"/>
        <end position="2756"/>
    </location>
</feature>
<dbReference type="GeneID" id="116305104"/>
<dbReference type="Gene3D" id="4.10.400.10">
    <property type="entry name" value="Low-density Lipoprotein Receptor"/>
    <property type="match status" value="7"/>
</dbReference>
<dbReference type="SMART" id="SM00832">
    <property type="entry name" value="C8"/>
    <property type="match status" value="3"/>
</dbReference>
<feature type="disulfide bond" evidence="8">
    <location>
        <begin position="3153"/>
        <end position="3203"/>
    </location>
</feature>
<dbReference type="PROSITE" id="PS01208">
    <property type="entry name" value="VWFC_1"/>
    <property type="match status" value="1"/>
</dbReference>
<dbReference type="InterPro" id="IPR006207">
    <property type="entry name" value="Cys_knot_C"/>
</dbReference>
<feature type="disulfide bond" evidence="10">
    <location>
        <begin position="1898"/>
        <end position="1910"/>
    </location>
</feature>
<dbReference type="PROSITE" id="PS01185">
    <property type="entry name" value="CTCK_1"/>
    <property type="match status" value="1"/>
</dbReference>
<feature type="disulfide bond" evidence="8">
    <location>
        <begin position="3179"/>
        <end position="3233"/>
    </location>
</feature>
<evidence type="ECO:0000256" key="12">
    <source>
        <dbReference type="SAM" id="SignalP"/>
    </source>
</evidence>
<dbReference type="SUPFAM" id="SSF57256">
    <property type="entry name" value="Elafin-like"/>
    <property type="match status" value="1"/>
</dbReference>
<feature type="disulfide bond" evidence="10">
    <location>
        <begin position="2240"/>
        <end position="2255"/>
    </location>
</feature>
<evidence type="ECO:0000256" key="8">
    <source>
        <dbReference type="PROSITE-ProRule" id="PRU00039"/>
    </source>
</evidence>
<dbReference type="Gene3D" id="2.60.120.260">
    <property type="entry name" value="Galactose-binding domain-like"/>
    <property type="match status" value="1"/>
</dbReference>
<dbReference type="Pfam" id="PF00057">
    <property type="entry name" value="Ldl_recept_a"/>
    <property type="match status" value="5"/>
</dbReference>
<feature type="domain" description="F5/8 type C" evidence="14">
    <location>
        <begin position="1936"/>
        <end position="2088"/>
    </location>
</feature>
<dbReference type="GO" id="GO:0030414">
    <property type="term" value="F:peptidase inhibitor activity"/>
    <property type="evidence" value="ECO:0007669"/>
    <property type="project" value="InterPro"/>
</dbReference>
<feature type="disulfide bond" evidence="8">
    <location>
        <begin position="3168"/>
        <end position="3217"/>
    </location>
</feature>
<dbReference type="GO" id="GO:0031012">
    <property type="term" value="C:extracellular matrix"/>
    <property type="evidence" value="ECO:0007669"/>
    <property type="project" value="TreeGrafter"/>
</dbReference>
<dbReference type="InterPro" id="IPR023415">
    <property type="entry name" value="LDLR_class-A_CS"/>
</dbReference>
<feature type="domain" description="VWFD" evidence="17">
    <location>
        <begin position="1072"/>
        <end position="1243"/>
    </location>
</feature>
<evidence type="ECO:0000259" key="18">
    <source>
        <dbReference type="PROSITE" id="PS51390"/>
    </source>
</evidence>
<feature type="region of interest" description="Disordered" evidence="11">
    <location>
        <begin position="2673"/>
        <end position="2762"/>
    </location>
</feature>
<dbReference type="CDD" id="cd00112">
    <property type="entry name" value="LDLa"/>
    <property type="match status" value="6"/>
</dbReference>
<feature type="compositionally biased region" description="Low complexity" evidence="11">
    <location>
        <begin position="3003"/>
        <end position="3012"/>
    </location>
</feature>
<feature type="disulfide bond" evidence="10">
    <location>
        <begin position="1917"/>
        <end position="1932"/>
    </location>
</feature>
<reference evidence="20" key="1">
    <citation type="submission" date="2025-08" db="UniProtKB">
        <authorList>
            <consortium name="RefSeq"/>
        </authorList>
    </citation>
    <scope>IDENTIFICATION</scope>
    <source>
        <tissue evidence="20">Tentacle</tissue>
    </source>
</reference>
<dbReference type="SMART" id="SM00217">
    <property type="entry name" value="WAP"/>
    <property type="match status" value="1"/>
</dbReference>
<keyword evidence="19" id="KW-1185">Reference proteome</keyword>
<feature type="disulfide bond" evidence="9">
    <location>
        <begin position="222"/>
        <end position="231"/>
    </location>
</feature>
<feature type="disulfide bond" evidence="9">
    <location>
        <begin position="204"/>
        <end position="214"/>
    </location>
</feature>
<evidence type="ECO:0000256" key="10">
    <source>
        <dbReference type="PROSITE-ProRule" id="PRU00124"/>
    </source>
</evidence>
<feature type="region of interest" description="Disordered" evidence="11">
    <location>
        <begin position="3060"/>
        <end position="3079"/>
    </location>
</feature>
<dbReference type="SMART" id="SM00214">
    <property type="entry name" value="VWC"/>
    <property type="match status" value="6"/>
</dbReference>
<dbReference type="InterPro" id="IPR000421">
    <property type="entry name" value="FA58C"/>
</dbReference>
<feature type="disulfide bond" evidence="10">
    <location>
        <begin position="1905"/>
        <end position="1923"/>
    </location>
</feature>
<proteinExistence type="inferred from homology"/>
<feature type="compositionally biased region" description="Low complexity" evidence="11">
    <location>
        <begin position="3032"/>
        <end position="3046"/>
    </location>
</feature>
<keyword evidence="9" id="KW-0245">EGF-like domain</keyword>
<evidence type="ECO:0000259" key="17">
    <source>
        <dbReference type="PROSITE" id="PS51233"/>
    </source>
</evidence>
<organism evidence="19 20">
    <name type="scientific">Actinia tenebrosa</name>
    <name type="common">Australian red waratah sea anemone</name>
    <dbReference type="NCBI Taxonomy" id="6105"/>
    <lineage>
        <taxon>Eukaryota</taxon>
        <taxon>Metazoa</taxon>
        <taxon>Cnidaria</taxon>
        <taxon>Anthozoa</taxon>
        <taxon>Hexacorallia</taxon>
        <taxon>Actiniaria</taxon>
        <taxon>Actiniidae</taxon>
        <taxon>Actinia</taxon>
    </lineage>
</organism>
<dbReference type="FunCoup" id="A0A6P8IY64">
    <property type="interactions" value="34"/>
</dbReference>
<dbReference type="InterPro" id="IPR008979">
    <property type="entry name" value="Galactose-bd-like_sf"/>
</dbReference>
<keyword evidence="6 9" id="KW-1015">Disulfide bond</keyword>
<evidence type="ECO:0000256" key="5">
    <source>
        <dbReference type="ARBA" id="ARBA00022889"/>
    </source>
</evidence>
<dbReference type="InterPro" id="IPR001007">
    <property type="entry name" value="VWF_dom"/>
</dbReference>
<dbReference type="Pfam" id="PF23244">
    <property type="entry name" value="VWF"/>
    <property type="match status" value="1"/>
</dbReference>
<dbReference type="GO" id="GO:0007155">
    <property type="term" value="P:cell adhesion"/>
    <property type="evidence" value="ECO:0007669"/>
    <property type="project" value="UniProtKB-KW"/>
</dbReference>
<dbReference type="OrthoDB" id="160294at2759"/>
<evidence type="ECO:0000256" key="7">
    <source>
        <dbReference type="ARBA" id="ARBA00023180"/>
    </source>
</evidence>
<dbReference type="SMART" id="SM00231">
    <property type="entry name" value="FA58C"/>
    <property type="match status" value="1"/>
</dbReference>
<feature type="chain" id="PRO_5027918326" evidence="12">
    <location>
        <begin position="24"/>
        <end position="3267"/>
    </location>
</feature>
<dbReference type="Pfam" id="PF00094">
    <property type="entry name" value="VWD"/>
    <property type="match status" value="3"/>
</dbReference>
<dbReference type="KEGG" id="aten:116305104"/>
<feature type="disulfide bond" evidence="8">
    <location>
        <begin position="3183"/>
        <end position="3235"/>
    </location>
</feature>
<feature type="domain" description="CTCK" evidence="13">
    <location>
        <begin position="3153"/>
        <end position="3239"/>
    </location>
</feature>
<dbReference type="PROSITE" id="PS51390">
    <property type="entry name" value="WAP"/>
    <property type="match status" value="1"/>
</dbReference>
<keyword evidence="4" id="KW-0677">Repeat</keyword>
<dbReference type="CDD" id="cd00057">
    <property type="entry name" value="FA58C"/>
    <property type="match status" value="1"/>
</dbReference>
<feature type="compositionally biased region" description="Low complexity" evidence="11">
    <location>
        <begin position="3063"/>
        <end position="3077"/>
    </location>
</feature>
<dbReference type="Pfam" id="PF00093">
    <property type="entry name" value="VWC"/>
    <property type="match status" value="2"/>
</dbReference>
<dbReference type="Pfam" id="PF00754">
    <property type="entry name" value="F5_F8_type_C"/>
    <property type="match status" value="1"/>
</dbReference>
<feature type="domain" description="VWFD" evidence="17">
    <location>
        <begin position="619"/>
        <end position="791"/>
    </location>
</feature>
<dbReference type="InterPro" id="IPR014853">
    <property type="entry name" value="VWF/SSPO/ZAN-like_Cys-rich_dom"/>
</dbReference>
<feature type="compositionally biased region" description="Low complexity" evidence="11">
    <location>
        <begin position="2416"/>
        <end position="2440"/>
    </location>
</feature>
<dbReference type="PROSITE" id="PS50026">
    <property type="entry name" value="EGF_3"/>
    <property type="match status" value="1"/>
</dbReference>
<feature type="domain" description="VWFC" evidence="16">
    <location>
        <begin position="944"/>
        <end position="1000"/>
    </location>
</feature>
<dbReference type="PROSITE" id="PS50022">
    <property type="entry name" value="FA58C_3"/>
    <property type="match status" value="1"/>
</dbReference>
<comment type="subcellular location">
    <subcellularLocation>
        <location evidence="1">Secreted</location>
        <location evidence="1">Extracellular space</location>
    </subcellularLocation>
</comment>
<feature type="signal peptide" evidence="12">
    <location>
        <begin position="1"/>
        <end position="23"/>
    </location>
</feature>
<keyword evidence="12" id="KW-0732">Signal</keyword>
<feature type="disulfide bond" evidence="10">
    <location>
        <begin position="1720"/>
        <end position="1735"/>
    </location>
</feature>
<dbReference type="InterPro" id="IPR036055">
    <property type="entry name" value="LDL_receptor-like_sf"/>
</dbReference>
<feature type="disulfide bond" evidence="10">
    <location>
        <begin position="2110"/>
        <end position="2128"/>
    </location>
</feature>
<accession>A0A6P8IY64</accession>
<feature type="compositionally biased region" description="Low complexity" evidence="11">
    <location>
        <begin position="2729"/>
        <end position="2739"/>
    </location>
</feature>
<evidence type="ECO:0000259" key="16">
    <source>
        <dbReference type="PROSITE" id="PS50184"/>
    </source>
</evidence>
<dbReference type="SMART" id="SM00215">
    <property type="entry name" value="VWC_out"/>
    <property type="match status" value="5"/>
</dbReference>
<feature type="compositionally biased region" description="Polar residues" evidence="11">
    <location>
        <begin position="3019"/>
        <end position="3031"/>
    </location>
</feature>
<feature type="region of interest" description="Disordered" evidence="11">
    <location>
        <begin position="2471"/>
        <end position="2508"/>
    </location>
</feature>
<dbReference type="SMART" id="SM00041">
    <property type="entry name" value="CT"/>
    <property type="match status" value="1"/>
</dbReference>
<dbReference type="PANTHER" id="PTHR11339:SF386">
    <property type="entry name" value="HEMOLECTIN, ISOFORM A"/>
    <property type="match status" value="1"/>
</dbReference>
<dbReference type="PROSITE" id="PS01225">
    <property type="entry name" value="CTCK_2"/>
    <property type="match status" value="1"/>
</dbReference>
<dbReference type="GO" id="GO:0007399">
    <property type="term" value="P:nervous system development"/>
    <property type="evidence" value="ECO:0007669"/>
    <property type="project" value="UniProtKB-ARBA"/>
</dbReference>
<feature type="compositionally biased region" description="Polar residues" evidence="11">
    <location>
        <begin position="2707"/>
        <end position="2728"/>
    </location>
</feature>
<dbReference type="PROSITE" id="PS50184">
    <property type="entry name" value="VWFC_2"/>
    <property type="match status" value="3"/>
</dbReference>
<feature type="compositionally biased region" description="Low complexity" evidence="11">
    <location>
        <begin position="2673"/>
        <end position="2706"/>
    </location>
</feature>
<feature type="domain" description="VWFC" evidence="16">
    <location>
        <begin position="2827"/>
        <end position="2889"/>
    </location>
</feature>
<dbReference type="SUPFAM" id="SSF57603">
    <property type="entry name" value="FnI-like domain"/>
    <property type="match status" value="2"/>
</dbReference>